<reference evidence="1 2" key="1">
    <citation type="journal article" date="2015" name="Genome Announc.">
        <title>Expanding the biotechnology potential of lactobacilli through comparative genomics of 213 strains and associated genera.</title>
        <authorList>
            <person name="Sun Z."/>
            <person name="Harris H.M."/>
            <person name="McCann A."/>
            <person name="Guo C."/>
            <person name="Argimon S."/>
            <person name="Zhang W."/>
            <person name="Yang X."/>
            <person name="Jeffery I.B."/>
            <person name="Cooney J.C."/>
            <person name="Kagawa T.F."/>
            <person name="Liu W."/>
            <person name="Song Y."/>
            <person name="Salvetti E."/>
            <person name="Wrobel A."/>
            <person name="Rasinkangas P."/>
            <person name="Parkhill J."/>
            <person name="Rea M.C."/>
            <person name="O'Sullivan O."/>
            <person name="Ritari J."/>
            <person name="Douillard F.P."/>
            <person name="Paul Ross R."/>
            <person name="Yang R."/>
            <person name="Briner A.E."/>
            <person name="Felis G.E."/>
            <person name="de Vos W.M."/>
            <person name="Barrangou R."/>
            <person name="Klaenhammer T.R."/>
            <person name="Caufield P.W."/>
            <person name="Cui Y."/>
            <person name="Zhang H."/>
            <person name="O'Toole P.W."/>
        </authorList>
    </citation>
    <scope>NUCLEOTIDE SEQUENCE [LARGE SCALE GENOMIC DNA]</scope>
    <source>
        <strain evidence="1 2">DSM 22697</strain>
    </source>
</reference>
<dbReference type="InterPro" id="IPR011330">
    <property type="entry name" value="Glyco_hydro/deAcase_b/a-brl"/>
</dbReference>
<accession>A0A0R2F848</accession>
<dbReference type="OrthoDB" id="9761886at2"/>
<dbReference type="STRING" id="1423730.FC75_GL001377"/>
<dbReference type="PATRIC" id="fig|1423730.4.peg.1449"/>
<dbReference type="GO" id="GO:0005975">
    <property type="term" value="P:carbohydrate metabolic process"/>
    <property type="evidence" value="ECO:0007669"/>
    <property type="project" value="InterPro"/>
</dbReference>
<dbReference type="RefSeq" id="WP_054665729.1">
    <property type="nucleotide sequence ID" value="NZ_AYZJ01000026.1"/>
</dbReference>
<dbReference type="Gene3D" id="3.20.20.370">
    <property type="entry name" value="Glycoside hydrolase/deacetylase"/>
    <property type="match status" value="1"/>
</dbReference>
<sequence>MKRVKLIMTLGIVALTALVVGAILMVRSDALHLRVFPVTAADETVATRHTDQTPTLNGQNRLLYVQPLAPADAALQQSTKQGLSYAKVGYDDIQAAEIAGQKPDHATLLIADPDIVTYEDAVIDFVEAGGSAVFMQRLEEISPRLQQLLGLTAVGGVRRVTGIKFDEPIYPGYPNASVEDSSAFAHRAADVKLAASATTLISASSRPILVENQTAGGQVQYWNTGFLNDRLARGLFVQSVGRLFPVAVTSQAGIQVMHIDDFPAPVPDTTTTVADASGKAMTVADFYAHRWWPDMLRLGRKYDLKYTGALIGTYDNDVSGSDAEMYGAMRRTGQKYVRELNKVGGEVSLHGFNHQPLLLAKDPVDQKLNYTPWPDQASMAAGLDQVAELMATLAPARAITTYVPPSNLTSKTGLAAVRQVFPKVDTVAALYYGDAVQSRYVTEFGENQDDPQLFDFPRNVSGYAFTTNNRYEIADVAATFGVMAHFIHPDDVFDLARSNNANWEELAESFDQQLDFVKKTYPMITPMTQNHATAVLKQYFAGAVDVRYSDTQIELYARHMPDNASVTVRLKDGKLATGSFQDRTVRELGARLYSVTPKRAALTLAIEKG</sequence>
<protein>
    <recommendedName>
        <fullName evidence="3">DUF2194 domain-containing protein</fullName>
    </recommendedName>
</protein>
<keyword evidence="2" id="KW-1185">Reference proteome</keyword>
<evidence type="ECO:0000313" key="1">
    <source>
        <dbReference type="EMBL" id="KRN23798.1"/>
    </source>
</evidence>
<dbReference type="SUPFAM" id="SSF88713">
    <property type="entry name" value="Glycoside hydrolase/deacetylase"/>
    <property type="match status" value="1"/>
</dbReference>
<dbReference type="AlphaFoldDB" id="A0A0R2F848"/>
<dbReference type="InterPro" id="IPR018695">
    <property type="entry name" value="DUF2194"/>
</dbReference>
<comment type="caution">
    <text evidence="1">The sequence shown here is derived from an EMBL/GenBank/DDBJ whole genome shotgun (WGS) entry which is preliminary data.</text>
</comment>
<evidence type="ECO:0008006" key="3">
    <source>
        <dbReference type="Google" id="ProtNLM"/>
    </source>
</evidence>
<dbReference type="Pfam" id="PF09960">
    <property type="entry name" value="DUF2194"/>
    <property type="match status" value="1"/>
</dbReference>
<gene>
    <name evidence="1" type="ORF">FC75_GL001377</name>
</gene>
<proteinExistence type="predicted"/>
<organism evidence="1 2">
    <name type="scientific">Lacticaseibacillus camelliae DSM 22697 = JCM 13995</name>
    <dbReference type="NCBI Taxonomy" id="1423730"/>
    <lineage>
        <taxon>Bacteria</taxon>
        <taxon>Bacillati</taxon>
        <taxon>Bacillota</taxon>
        <taxon>Bacilli</taxon>
        <taxon>Lactobacillales</taxon>
        <taxon>Lactobacillaceae</taxon>
        <taxon>Lacticaseibacillus</taxon>
    </lineage>
</organism>
<dbReference type="Proteomes" id="UP000050865">
    <property type="component" value="Unassembled WGS sequence"/>
</dbReference>
<name>A0A0R2F848_9LACO</name>
<evidence type="ECO:0000313" key="2">
    <source>
        <dbReference type="Proteomes" id="UP000050865"/>
    </source>
</evidence>
<dbReference type="EMBL" id="AYZJ01000026">
    <property type="protein sequence ID" value="KRN23798.1"/>
    <property type="molecule type" value="Genomic_DNA"/>
</dbReference>